<feature type="region of interest" description="Disordered" evidence="1">
    <location>
        <begin position="71"/>
        <end position="147"/>
    </location>
</feature>
<dbReference type="OrthoDB" id="758862at2759"/>
<feature type="compositionally biased region" description="Polar residues" evidence="1">
    <location>
        <begin position="795"/>
        <end position="805"/>
    </location>
</feature>
<proteinExistence type="predicted"/>
<evidence type="ECO:0000313" key="3">
    <source>
        <dbReference type="Proteomes" id="UP000594638"/>
    </source>
</evidence>
<dbReference type="PANTHER" id="PTHR34536">
    <property type="entry name" value="DENTIN SIALOPHOSPHOPROTEIN-LIKE PROTEIN"/>
    <property type="match status" value="1"/>
</dbReference>
<accession>A0A8S0U9D8</accession>
<organism evidence="2 3">
    <name type="scientific">Olea europaea subsp. europaea</name>
    <dbReference type="NCBI Taxonomy" id="158383"/>
    <lineage>
        <taxon>Eukaryota</taxon>
        <taxon>Viridiplantae</taxon>
        <taxon>Streptophyta</taxon>
        <taxon>Embryophyta</taxon>
        <taxon>Tracheophyta</taxon>
        <taxon>Spermatophyta</taxon>
        <taxon>Magnoliopsida</taxon>
        <taxon>eudicotyledons</taxon>
        <taxon>Gunneridae</taxon>
        <taxon>Pentapetalae</taxon>
        <taxon>asterids</taxon>
        <taxon>lamiids</taxon>
        <taxon>Lamiales</taxon>
        <taxon>Oleaceae</taxon>
        <taxon>Oleeae</taxon>
        <taxon>Olea</taxon>
    </lineage>
</organism>
<feature type="compositionally biased region" description="Low complexity" evidence="1">
    <location>
        <begin position="865"/>
        <end position="881"/>
    </location>
</feature>
<feature type="compositionally biased region" description="Basic and acidic residues" evidence="1">
    <location>
        <begin position="1179"/>
        <end position="1197"/>
    </location>
</feature>
<dbReference type="EMBL" id="CACTIH010007472">
    <property type="protein sequence ID" value="CAA3014196.1"/>
    <property type="molecule type" value="Genomic_DNA"/>
</dbReference>
<evidence type="ECO:0000313" key="2">
    <source>
        <dbReference type="EMBL" id="CAA3014196.1"/>
    </source>
</evidence>
<feature type="region of interest" description="Disordered" evidence="1">
    <location>
        <begin position="1128"/>
        <end position="1273"/>
    </location>
</feature>
<reference evidence="2 3" key="1">
    <citation type="submission" date="2019-12" db="EMBL/GenBank/DDBJ databases">
        <authorList>
            <person name="Alioto T."/>
            <person name="Alioto T."/>
            <person name="Gomez Garrido J."/>
        </authorList>
    </citation>
    <scope>NUCLEOTIDE SEQUENCE [LARGE SCALE GENOMIC DNA]</scope>
</reference>
<dbReference type="Proteomes" id="UP000594638">
    <property type="component" value="Unassembled WGS sequence"/>
</dbReference>
<evidence type="ECO:0000256" key="1">
    <source>
        <dbReference type="SAM" id="MobiDB-lite"/>
    </source>
</evidence>
<keyword evidence="3" id="KW-1185">Reference proteome</keyword>
<feature type="compositionally biased region" description="Basic residues" evidence="1">
    <location>
        <begin position="1134"/>
        <end position="1144"/>
    </location>
</feature>
<feature type="compositionally biased region" description="Basic and acidic residues" evidence="1">
    <location>
        <begin position="102"/>
        <end position="124"/>
    </location>
</feature>
<name>A0A8S0U9D8_OLEEU</name>
<feature type="region of interest" description="Disordered" evidence="1">
    <location>
        <begin position="791"/>
        <end position="883"/>
    </location>
</feature>
<sequence>MVVKGEKIIQFPTETNTQRILCALGIPLPCVFLVERIEEQGKTQPDMSLGRSNMKLRIRGVVKEPVVLPQQHLQQQQSSNSSAAIPIKKRKFPIIRSPSPSPEERLSASEDNDSKNREDFKSSDKVSSLDAAIDMGSSGNSDMSKKSVLTANDVSPGKSEMTKNSVLAAIDKDSNMSKNSVLVAKKEKGTDTNVHLLQTNLDISASKPQETKRCDSLGFTDGVVNKVNFLLNEKSAGSGVPGHNMGAIVVNVKKETDSPQVEGEGNCKANLSTGSGNVEFLLEPKEPRVPSLGPKNSETNHQKSDKLDSLLLNLSLYRDALVTREISDDGLNNVSSHGYANNRSNWDLNTPMDAWEPSVKNNALLRNTKGISKSNISSVQPRHEYKPEDSLCLSLGIPYRELNSNRDHSSLSDKVDTVRVDSNSKLQTGKLSTMNVNSASSRSVKLETVDENLEYNCTGGTSSTMELSRPSLMKSELIESCSSETAVPSSSYSHKVVDTGPIKSELFQECNKAISKPADSILPQSSEKVMQHQESCASSSVPSMPLTPLNSCPSRLPTFSESTSSEDLSYQSEHSFHTKNFCNREDIPDQPIDAVVPKPVSQKGKEISVHCEKEENLISEDPERCKLNQVDEHPSELCGNSEVSAIDEENVNIPADMPGADKFGSNGIHAFTNHHGIGKRQRDKEDEDYEDGEVRESLMHPTVEDPNFDRKEENVKLVESDTRNMESFVFSSDKNCDIPDFDGQATALDNPETNNDQIKECVDTGPNEPGGEAGALQKSLLDEVKEVGLDKKSSDIVSSEKQLNLSGGEHVEEGDGKEVTGEGAINESHGMEATVGDEATDERIKEISLGENGSTLPKAEASVDNNSNNNNAGNSSNNASNKSRIINLPRTSIAAAPCKTLSIPGRLTSRSGKERCSDLEGEIQRGNRDEIYTDGPKKFVKDWSHHESFRNSRSSFIARRGRLSGRFDRLHNDWDSNREFASESYNIKTDYQDSRRKHTSSIADIELDYNGYGIAPDNSALSGGRRKALNDEMRSLRHPSARRISPRGRGGHTMRGIPMLRRIPRNVSPSRFTDEDGSEMVGFHHNEKYIRELSDDIIDPVFTHPQTMYDELDDQLVRGNRNFSTLQRKDYSRVRSKSPIRSRTRSPGPWSSTWRRSPNRHPQLPQHRSPTMYRMGRMRTPDRDCFPDEVVGRRRESPTFMAQPSNDIRDVDSGREHIQHRSGNSNRRTSPGRVFPRSTRRVNGLDPRERADGDDYMSGTVHSNRYHDMSGDERRKFDERRGMARSFRPAYDSDNDNVRFNHVNDGPRPFRFRPDGEMDFIERSTVREREFDGRVKHQPLFVSGRMRNIQEQQDRNHRPSGQQVWHDQEFNDVPRVKRRRFQLPFNCRKE</sequence>
<gene>
    <name evidence="2" type="ORF">OLEA9_A078861</name>
</gene>
<feature type="compositionally biased region" description="Low complexity" evidence="1">
    <location>
        <begin position="71"/>
        <end position="86"/>
    </location>
</feature>
<protein>
    <submittedName>
        <fullName evidence="2">Uncharacterized protein</fullName>
    </submittedName>
</protein>
<feature type="compositionally biased region" description="Basic and acidic residues" evidence="1">
    <location>
        <begin position="1207"/>
        <end position="1219"/>
    </location>
</feature>
<dbReference type="Gramene" id="OE9A078861T1">
    <property type="protein sequence ID" value="OE9A078861C1"/>
    <property type="gene ID" value="OE9A078861"/>
</dbReference>
<feature type="region of interest" description="Disordered" evidence="1">
    <location>
        <begin position="529"/>
        <end position="566"/>
    </location>
</feature>
<comment type="caution">
    <text evidence="2">The sequence shown here is derived from an EMBL/GenBank/DDBJ whole genome shotgun (WGS) entry which is preliminary data.</text>
</comment>
<dbReference type="PANTHER" id="PTHR34536:SF4">
    <property type="entry name" value="BTZ DOMAIN-CONTAINING PROTEIN"/>
    <property type="match status" value="1"/>
</dbReference>
<feature type="compositionally biased region" description="Basic and acidic residues" evidence="1">
    <location>
        <begin position="809"/>
        <end position="820"/>
    </location>
</feature>
<feature type="compositionally biased region" description="Polar residues" evidence="1">
    <location>
        <begin position="137"/>
        <end position="147"/>
    </location>
</feature>
<feature type="region of interest" description="Disordered" evidence="1">
    <location>
        <begin position="672"/>
        <end position="691"/>
    </location>
</feature>